<evidence type="ECO:0000313" key="1">
    <source>
        <dbReference type="EMBL" id="KAJ8953058.1"/>
    </source>
</evidence>
<dbReference type="EMBL" id="JANEYF010001991">
    <property type="protein sequence ID" value="KAJ8953058.1"/>
    <property type="molecule type" value="Genomic_DNA"/>
</dbReference>
<organism evidence="1 2">
    <name type="scientific">Rhamnusium bicolor</name>
    <dbReference type="NCBI Taxonomy" id="1586634"/>
    <lineage>
        <taxon>Eukaryota</taxon>
        <taxon>Metazoa</taxon>
        <taxon>Ecdysozoa</taxon>
        <taxon>Arthropoda</taxon>
        <taxon>Hexapoda</taxon>
        <taxon>Insecta</taxon>
        <taxon>Pterygota</taxon>
        <taxon>Neoptera</taxon>
        <taxon>Endopterygota</taxon>
        <taxon>Coleoptera</taxon>
        <taxon>Polyphaga</taxon>
        <taxon>Cucujiformia</taxon>
        <taxon>Chrysomeloidea</taxon>
        <taxon>Cerambycidae</taxon>
        <taxon>Lepturinae</taxon>
        <taxon>Rhagiini</taxon>
        <taxon>Rhamnusium</taxon>
    </lineage>
</organism>
<reference evidence="1" key="1">
    <citation type="journal article" date="2023" name="Insect Mol. Biol.">
        <title>Genome sequencing provides insights into the evolution of gene families encoding plant cell wall-degrading enzymes in longhorned beetles.</title>
        <authorList>
            <person name="Shin N.R."/>
            <person name="Okamura Y."/>
            <person name="Kirsch R."/>
            <person name="Pauchet Y."/>
        </authorList>
    </citation>
    <scope>NUCLEOTIDE SEQUENCE</scope>
    <source>
        <strain evidence="1">RBIC_L_NR</strain>
    </source>
</reference>
<dbReference type="PANTHER" id="PTHR43876:SF7">
    <property type="entry name" value="UBIQUINONE BIOSYNTHESIS MONOOXYGENASE COQ6, MITOCHONDRIAL"/>
    <property type="match status" value="1"/>
</dbReference>
<dbReference type="AlphaFoldDB" id="A0AAV8YP19"/>
<dbReference type="PANTHER" id="PTHR43876">
    <property type="entry name" value="UBIQUINONE BIOSYNTHESIS MONOOXYGENASE COQ6, MITOCHONDRIAL"/>
    <property type="match status" value="1"/>
</dbReference>
<evidence type="ECO:0000313" key="2">
    <source>
        <dbReference type="Proteomes" id="UP001162156"/>
    </source>
</evidence>
<dbReference type="GO" id="GO:0005739">
    <property type="term" value="C:mitochondrion"/>
    <property type="evidence" value="ECO:0007669"/>
    <property type="project" value="TreeGrafter"/>
</dbReference>
<dbReference type="SUPFAM" id="SSF51905">
    <property type="entry name" value="FAD/NAD(P)-binding domain"/>
    <property type="match status" value="1"/>
</dbReference>
<sequence>MVSVNLMCKPSNAKAILQRTLNYRNGIVQKQFSSSQNKNHYDIVIAGGGMVGTTLACTLGRNSKLSSKRILLLEANKEKAWSLPEKYSNRVVWDGISDASITFGDETTTENISYIVENDVLLAAVNNEVNNIDNVHVKYCAKVKDYQLPEYHGNGVHISLDDMEYTCELLDSIYDILSVVDPLVAQSFEPKSLQVVIKRFPILTQHITDVQTLDNECIERIFSDLFNIKTDKRNCLETNTIRSILASKQGIEAQGGCLKFAAAKEMLAAKIWSTN</sequence>
<name>A0AAV8YP19_9CUCU</name>
<proteinExistence type="predicted"/>
<dbReference type="InterPro" id="IPR036188">
    <property type="entry name" value="FAD/NAD-bd_sf"/>
</dbReference>
<comment type="caution">
    <text evidence="1">The sequence shown here is derived from an EMBL/GenBank/DDBJ whole genome shotgun (WGS) entry which is preliminary data.</text>
</comment>
<dbReference type="Gene3D" id="3.50.50.60">
    <property type="entry name" value="FAD/NAD(P)-binding domain"/>
    <property type="match status" value="2"/>
</dbReference>
<protein>
    <submittedName>
        <fullName evidence="1">Uncharacterized protein</fullName>
    </submittedName>
</protein>
<accession>A0AAV8YP19</accession>
<keyword evidence="2" id="KW-1185">Reference proteome</keyword>
<dbReference type="InterPro" id="IPR051205">
    <property type="entry name" value="UbiH/COQ6_monooxygenase"/>
</dbReference>
<dbReference type="Proteomes" id="UP001162156">
    <property type="component" value="Unassembled WGS sequence"/>
</dbReference>
<gene>
    <name evidence="1" type="ORF">NQ314_007433</name>
</gene>